<dbReference type="GO" id="GO:0061630">
    <property type="term" value="F:ubiquitin protein ligase activity"/>
    <property type="evidence" value="ECO:0007669"/>
    <property type="project" value="TreeGrafter"/>
</dbReference>
<dbReference type="InterPro" id="IPR013083">
    <property type="entry name" value="Znf_RING/FYVE/PHD"/>
</dbReference>
<feature type="domain" description="RING-type" evidence="6">
    <location>
        <begin position="51"/>
        <end position="95"/>
    </location>
</feature>
<dbReference type="Pfam" id="PF13639">
    <property type="entry name" value="zf-RING_2"/>
    <property type="match status" value="1"/>
</dbReference>
<dbReference type="AlphaFoldDB" id="A0A8K0W1P6"/>
<evidence type="ECO:0000256" key="5">
    <source>
        <dbReference type="SAM" id="MobiDB-lite"/>
    </source>
</evidence>
<keyword evidence="2 4" id="KW-0863">Zinc-finger</keyword>
<comment type="caution">
    <text evidence="7">The sequence shown here is derived from an EMBL/GenBank/DDBJ whole genome shotgun (WGS) entry which is preliminary data.</text>
</comment>
<keyword evidence="8" id="KW-1185">Reference proteome</keyword>
<reference evidence="7" key="1">
    <citation type="journal article" date="2021" name="Nat. Commun.">
        <title>Genetic determinants of endophytism in the Arabidopsis root mycobiome.</title>
        <authorList>
            <person name="Mesny F."/>
            <person name="Miyauchi S."/>
            <person name="Thiergart T."/>
            <person name="Pickel B."/>
            <person name="Atanasova L."/>
            <person name="Karlsson M."/>
            <person name="Huettel B."/>
            <person name="Barry K.W."/>
            <person name="Haridas S."/>
            <person name="Chen C."/>
            <person name="Bauer D."/>
            <person name="Andreopoulos W."/>
            <person name="Pangilinan J."/>
            <person name="LaButti K."/>
            <person name="Riley R."/>
            <person name="Lipzen A."/>
            <person name="Clum A."/>
            <person name="Drula E."/>
            <person name="Henrissat B."/>
            <person name="Kohler A."/>
            <person name="Grigoriev I.V."/>
            <person name="Martin F.M."/>
            <person name="Hacquard S."/>
        </authorList>
    </citation>
    <scope>NUCLEOTIDE SEQUENCE</scope>
    <source>
        <strain evidence="7">MPI-SDFR-AT-0120</strain>
    </source>
</reference>
<dbReference type="PROSITE" id="PS50089">
    <property type="entry name" value="ZF_RING_2"/>
    <property type="match status" value="1"/>
</dbReference>
<evidence type="ECO:0000256" key="1">
    <source>
        <dbReference type="ARBA" id="ARBA00022723"/>
    </source>
</evidence>
<evidence type="ECO:0000256" key="4">
    <source>
        <dbReference type="PROSITE-ProRule" id="PRU00175"/>
    </source>
</evidence>
<dbReference type="InterPro" id="IPR001841">
    <property type="entry name" value="Znf_RING"/>
</dbReference>
<dbReference type="GO" id="GO:0016567">
    <property type="term" value="P:protein ubiquitination"/>
    <property type="evidence" value="ECO:0007669"/>
    <property type="project" value="TreeGrafter"/>
</dbReference>
<evidence type="ECO:0000313" key="7">
    <source>
        <dbReference type="EMBL" id="KAH7092056.1"/>
    </source>
</evidence>
<evidence type="ECO:0000256" key="2">
    <source>
        <dbReference type="ARBA" id="ARBA00022771"/>
    </source>
</evidence>
<sequence length="323" mass="35690">MNGCRIRMPVQSKPKHDKRTNKVMFCSTMLRSQAEFFMGGIIPVASQPGNCTICCDPLDTDVVSTVVCQHSFHLTCVLDWFQSSAPQRGSCPNCRQELYEPEPLSVPQAAVLSPLRRSPSIPSISSPLSYRSESWQSSPASPIYRSGPLSYDDGSSPSYALSSPLLSPSDYEAGAAETYFHSFSPTAPQYDPDLPESSSPLFGHINFDVEIERNCIFHGYDDLVDDDVESYNDPTDHGNDGGLLEYHTANPQHTPAWEIASSTYDSASSDYDSEDSHQLAHVQSPVYSPVRHAIPPPLPPGYVDLDDMEFEDLEDLEDIENDV</sequence>
<evidence type="ECO:0000313" key="8">
    <source>
        <dbReference type="Proteomes" id="UP000813461"/>
    </source>
</evidence>
<dbReference type="SMART" id="SM00184">
    <property type="entry name" value="RING"/>
    <property type="match status" value="1"/>
</dbReference>
<proteinExistence type="predicted"/>
<dbReference type="OrthoDB" id="8062037at2759"/>
<evidence type="ECO:0000259" key="6">
    <source>
        <dbReference type="PROSITE" id="PS50089"/>
    </source>
</evidence>
<dbReference type="Gene3D" id="3.30.40.10">
    <property type="entry name" value="Zinc/RING finger domain, C3HC4 (zinc finger)"/>
    <property type="match status" value="1"/>
</dbReference>
<keyword evidence="3" id="KW-0862">Zinc</keyword>
<name>A0A8K0W1P6_9PLEO</name>
<organism evidence="7 8">
    <name type="scientific">Paraphoma chrysanthemicola</name>
    <dbReference type="NCBI Taxonomy" id="798071"/>
    <lineage>
        <taxon>Eukaryota</taxon>
        <taxon>Fungi</taxon>
        <taxon>Dikarya</taxon>
        <taxon>Ascomycota</taxon>
        <taxon>Pezizomycotina</taxon>
        <taxon>Dothideomycetes</taxon>
        <taxon>Pleosporomycetidae</taxon>
        <taxon>Pleosporales</taxon>
        <taxon>Pleosporineae</taxon>
        <taxon>Phaeosphaeriaceae</taxon>
        <taxon>Paraphoma</taxon>
    </lineage>
</organism>
<dbReference type="Proteomes" id="UP000813461">
    <property type="component" value="Unassembled WGS sequence"/>
</dbReference>
<keyword evidence="1" id="KW-0479">Metal-binding</keyword>
<dbReference type="PANTHER" id="PTHR45969:SF69">
    <property type="entry name" value="FINGER DOMAIN PROTEIN, PUTATIVE (AFU_ORTHOLOGUE AFUA_3G12190)-RELATED"/>
    <property type="match status" value="1"/>
</dbReference>
<feature type="compositionally biased region" description="Low complexity" evidence="5">
    <location>
        <begin position="117"/>
        <end position="134"/>
    </location>
</feature>
<feature type="region of interest" description="Disordered" evidence="5">
    <location>
        <begin position="117"/>
        <end position="139"/>
    </location>
</feature>
<evidence type="ECO:0000256" key="3">
    <source>
        <dbReference type="ARBA" id="ARBA00022833"/>
    </source>
</evidence>
<gene>
    <name evidence="7" type="ORF">FB567DRAFT_545250</name>
</gene>
<accession>A0A8K0W1P6</accession>
<dbReference type="PANTHER" id="PTHR45969">
    <property type="entry name" value="RING ZINC FINGER PROTEIN-RELATED"/>
    <property type="match status" value="1"/>
</dbReference>
<dbReference type="EMBL" id="JAGMVJ010000003">
    <property type="protein sequence ID" value="KAH7092056.1"/>
    <property type="molecule type" value="Genomic_DNA"/>
</dbReference>
<dbReference type="SUPFAM" id="SSF57850">
    <property type="entry name" value="RING/U-box"/>
    <property type="match status" value="1"/>
</dbReference>
<protein>
    <recommendedName>
        <fullName evidence="6">RING-type domain-containing protein</fullName>
    </recommendedName>
</protein>
<dbReference type="GO" id="GO:0008270">
    <property type="term" value="F:zinc ion binding"/>
    <property type="evidence" value="ECO:0007669"/>
    <property type="project" value="UniProtKB-KW"/>
</dbReference>